<organism evidence="1 2">
    <name type="scientific">Nestor notabilis</name>
    <name type="common">Kea</name>
    <dbReference type="NCBI Taxonomy" id="176057"/>
    <lineage>
        <taxon>Eukaryota</taxon>
        <taxon>Metazoa</taxon>
        <taxon>Chordata</taxon>
        <taxon>Craniata</taxon>
        <taxon>Vertebrata</taxon>
        <taxon>Euteleostomi</taxon>
        <taxon>Archelosauria</taxon>
        <taxon>Archosauria</taxon>
        <taxon>Dinosauria</taxon>
        <taxon>Saurischia</taxon>
        <taxon>Theropoda</taxon>
        <taxon>Coelurosauria</taxon>
        <taxon>Aves</taxon>
        <taxon>Neognathae</taxon>
        <taxon>Neoaves</taxon>
        <taxon>Telluraves</taxon>
        <taxon>Australaves</taxon>
        <taxon>Psittaciformes</taxon>
        <taxon>Psittacidae</taxon>
        <taxon>Nestor</taxon>
    </lineage>
</organism>
<reference evidence="1 2" key="1">
    <citation type="submission" date="2014-04" db="EMBL/GenBank/DDBJ databases">
        <title>Genome evolution of avian class.</title>
        <authorList>
            <person name="Zhang G."/>
            <person name="Li C."/>
        </authorList>
    </citation>
    <scope>NUCLEOTIDE SEQUENCE [LARGE SCALE GENOMIC DNA]</scope>
    <source>
        <strain evidence="1">BGI_N333</strain>
    </source>
</reference>
<accession>A0A091RW35</accession>
<gene>
    <name evidence="1" type="ORF">N333_03801</name>
</gene>
<evidence type="ECO:0000313" key="2">
    <source>
        <dbReference type="Proteomes" id="UP000053840"/>
    </source>
</evidence>
<sequence length="105" mass="10941">GWKRSDVVCAHSKAHSANHCSHRARCSSASGLLASLNASCPAPSSPASWLSSSSFCIVLSFRSWMVSSSRGASLTLWGTQLLSIAVTKGSGAQTSMSSLPVGMRR</sequence>
<feature type="non-terminal residue" evidence="1">
    <location>
        <position position="105"/>
    </location>
</feature>
<proteinExistence type="predicted"/>
<evidence type="ECO:0000313" key="1">
    <source>
        <dbReference type="EMBL" id="KFQ46678.1"/>
    </source>
</evidence>
<name>A0A091RW35_NESNO</name>
<dbReference type="AlphaFoldDB" id="A0A091RW35"/>
<dbReference type="Proteomes" id="UP000053840">
    <property type="component" value="Unassembled WGS sequence"/>
</dbReference>
<feature type="non-terminal residue" evidence="1">
    <location>
        <position position="1"/>
    </location>
</feature>
<keyword evidence="2" id="KW-1185">Reference proteome</keyword>
<protein>
    <submittedName>
        <fullName evidence="1">Uncharacterized protein</fullName>
    </submittedName>
</protein>
<dbReference type="EMBL" id="KK934823">
    <property type="protein sequence ID" value="KFQ46678.1"/>
    <property type="molecule type" value="Genomic_DNA"/>
</dbReference>